<dbReference type="InterPro" id="IPR020843">
    <property type="entry name" value="ER"/>
</dbReference>
<gene>
    <name evidence="4" type="ORF">GCM10009554_44510</name>
</gene>
<dbReference type="InterPro" id="IPR011032">
    <property type="entry name" value="GroES-like_sf"/>
</dbReference>
<dbReference type="Proteomes" id="UP001500542">
    <property type="component" value="Unassembled WGS sequence"/>
</dbReference>
<evidence type="ECO:0000256" key="1">
    <source>
        <dbReference type="ARBA" id="ARBA00022857"/>
    </source>
</evidence>
<keyword evidence="1" id="KW-0521">NADP</keyword>
<dbReference type="Pfam" id="PF08240">
    <property type="entry name" value="ADH_N"/>
    <property type="match status" value="1"/>
</dbReference>
<dbReference type="Gene3D" id="3.90.180.10">
    <property type="entry name" value="Medium-chain alcohol dehydrogenases, catalytic domain"/>
    <property type="match status" value="1"/>
</dbReference>
<protein>
    <submittedName>
        <fullName evidence="4">Zinc-dependent alcohol dehydrogenase family protein</fullName>
    </submittedName>
</protein>
<keyword evidence="5" id="KW-1185">Reference proteome</keyword>
<evidence type="ECO:0000256" key="2">
    <source>
        <dbReference type="SAM" id="MobiDB-lite"/>
    </source>
</evidence>
<dbReference type="SUPFAM" id="SSF50129">
    <property type="entry name" value="GroES-like"/>
    <property type="match status" value="1"/>
</dbReference>
<dbReference type="SUPFAM" id="SSF51735">
    <property type="entry name" value="NAD(P)-binding Rossmann-fold domains"/>
    <property type="match status" value="1"/>
</dbReference>
<feature type="compositionally biased region" description="Gly residues" evidence="2">
    <location>
        <begin position="202"/>
        <end position="223"/>
    </location>
</feature>
<proteinExistence type="predicted"/>
<dbReference type="SMART" id="SM00829">
    <property type="entry name" value="PKS_ER"/>
    <property type="match status" value="1"/>
</dbReference>
<dbReference type="InterPro" id="IPR036291">
    <property type="entry name" value="NAD(P)-bd_dom_sf"/>
</dbReference>
<dbReference type="InterPro" id="IPR013154">
    <property type="entry name" value="ADH-like_N"/>
</dbReference>
<dbReference type="Gene3D" id="3.40.50.720">
    <property type="entry name" value="NAD(P)-binding Rossmann-like Domain"/>
    <property type="match status" value="1"/>
</dbReference>
<organism evidence="4 5">
    <name type="scientific">Kribbella koreensis</name>
    <dbReference type="NCBI Taxonomy" id="57909"/>
    <lineage>
        <taxon>Bacteria</taxon>
        <taxon>Bacillati</taxon>
        <taxon>Actinomycetota</taxon>
        <taxon>Actinomycetes</taxon>
        <taxon>Propionibacteriales</taxon>
        <taxon>Kribbellaceae</taxon>
        <taxon>Kribbella</taxon>
    </lineage>
</organism>
<sequence length="354" mass="37105">MTTTVRFHATGGPDVLRLHDLDPGEPGPGEVLLRIDAIGLNRADILFRSGNYIESVRQFPAGLGSEAAGVIEALGPGVTGFTIGQPVSVIPNFSQNDYPLYAERALAPVTALIPRPDSVDAVSGAAVWMPYLTAYGAMVEIAHIRPGDVAVINAASSSVGLAAIHTANRLGATPIAITRTTAKRQRLLEEGAAEVIVSGEENGLGQGRRDGLGQGDGQERQGGGLASGILELTGGRGAEYIFDAVAGPGVAELARVVAPGGTLFLWGASSGQPTPYPGFDLGMPALNLRTYTVHEITRHPERLRRATAFVSSGLQSGAFKPTVDRLFTLDNIVEAHKHLESNTHFGKLVVTVPR</sequence>
<dbReference type="EMBL" id="BAAAHK010000011">
    <property type="protein sequence ID" value="GAA0947626.1"/>
    <property type="molecule type" value="Genomic_DNA"/>
</dbReference>
<dbReference type="InterPro" id="IPR051603">
    <property type="entry name" value="Zinc-ADH_QOR/CCCR"/>
</dbReference>
<feature type="domain" description="Enoyl reductase (ER)" evidence="3">
    <location>
        <begin position="11"/>
        <end position="350"/>
    </location>
</feature>
<dbReference type="PANTHER" id="PTHR44154">
    <property type="entry name" value="QUINONE OXIDOREDUCTASE"/>
    <property type="match status" value="1"/>
</dbReference>
<accession>A0ABP4BGI3</accession>
<comment type="caution">
    <text evidence="4">The sequence shown here is derived from an EMBL/GenBank/DDBJ whole genome shotgun (WGS) entry which is preliminary data.</text>
</comment>
<dbReference type="PANTHER" id="PTHR44154:SF1">
    <property type="entry name" value="QUINONE OXIDOREDUCTASE"/>
    <property type="match status" value="1"/>
</dbReference>
<dbReference type="RefSeq" id="WP_343973225.1">
    <property type="nucleotide sequence ID" value="NZ_BAAAHK010000011.1"/>
</dbReference>
<evidence type="ECO:0000313" key="5">
    <source>
        <dbReference type="Proteomes" id="UP001500542"/>
    </source>
</evidence>
<feature type="region of interest" description="Disordered" evidence="2">
    <location>
        <begin position="199"/>
        <end position="223"/>
    </location>
</feature>
<name>A0ABP4BGI3_9ACTN</name>
<evidence type="ECO:0000259" key="3">
    <source>
        <dbReference type="SMART" id="SM00829"/>
    </source>
</evidence>
<evidence type="ECO:0000313" key="4">
    <source>
        <dbReference type="EMBL" id="GAA0947626.1"/>
    </source>
</evidence>
<dbReference type="CDD" id="cd08268">
    <property type="entry name" value="MDR2"/>
    <property type="match status" value="1"/>
</dbReference>
<reference evidence="5" key="1">
    <citation type="journal article" date="2019" name="Int. J. Syst. Evol. Microbiol.">
        <title>The Global Catalogue of Microorganisms (GCM) 10K type strain sequencing project: providing services to taxonomists for standard genome sequencing and annotation.</title>
        <authorList>
            <consortium name="The Broad Institute Genomics Platform"/>
            <consortium name="The Broad Institute Genome Sequencing Center for Infectious Disease"/>
            <person name="Wu L."/>
            <person name="Ma J."/>
        </authorList>
    </citation>
    <scope>NUCLEOTIDE SEQUENCE [LARGE SCALE GENOMIC DNA]</scope>
    <source>
        <strain evidence="5">JCM 10977</strain>
    </source>
</reference>
<dbReference type="Pfam" id="PF13602">
    <property type="entry name" value="ADH_zinc_N_2"/>
    <property type="match status" value="1"/>
</dbReference>